<name>A0A2P2IUN2_RHIMU</name>
<sequence length="35" mass="4235">MHLALDRSWQQEQKQLVVEAHQWSADHQAWFQSSQ</sequence>
<evidence type="ECO:0000313" key="1">
    <source>
        <dbReference type="EMBL" id="MBW84946.1"/>
    </source>
</evidence>
<dbReference type="EMBL" id="GGEC01004463">
    <property type="protein sequence ID" value="MBW84946.1"/>
    <property type="molecule type" value="Transcribed_RNA"/>
</dbReference>
<accession>A0A2P2IUN2</accession>
<dbReference type="AlphaFoldDB" id="A0A2P2IUN2"/>
<protein>
    <submittedName>
        <fullName evidence="1">Uncharacterized protein</fullName>
    </submittedName>
</protein>
<reference evidence="1" key="1">
    <citation type="submission" date="2018-02" db="EMBL/GenBank/DDBJ databases">
        <title>Rhizophora mucronata_Transcriptome.</title>
        <authorList>
            <person name="Meera S.P."/>
            <person name="Sreeshan A."/>
            <person name="Augustine A."/>
        </authorList>
    </citation>
    <scope>NUCLEOTIDE SEQUENCE</scope>
    <source>
        <tissue evidence="1">Leaf</tissue>
    </source>
</reference>
<proteinExistence type="predicted"/>
<organism evidence="1">
    <name type="scientific">Rhizophora mucronata</name>
    <name type="common">Asiatic mangrove</name>
    <dbReference type="NCBI Taxonomy" id="61149"/>
    <lineage>
        <taxon>Eukaryota</taxon>
        <taxon>Viridiplantae</taxon>
        <taxon>Streptophyta</taxon>
        <taxon>Embryophyta</taxon>
        <taxon>Tracheophyta</taxon>
        <taxon>Spermatophyta</taxon>
        <taxon>Magnoliopsida</taxon>
        <taxon>eudicotyledons</taxon>
        <taxon>Gunneridae</taxon>
        <taxon>Pentapetalae</taxon>
        <taxon>rosids</taxon>
        <taxon>fabids</taxon>
        <taxon>Malpighiales</taxon>
        <taxon>Rhizophoraceae</taxon>
        <taxon>Rhizophora</taxon>
    </lineage>
</organism>